<name>A0A1W6JKN9_9CAUD</name>
<sequence>MKYDFLTNEENKKVNFIFDDIEKQFKKNLLTKLESDFIFFKKINKEFEKYSFKIFEICTNRKEFKK</sequence>
<gene>
    <name evidence="1" type="ORF">AM4_143</name>
</gene>
<evidence type="ECO:0000313" key="2">
    <source>
        <dbReference type="Proteomes" id="UP000223361"/>
    </source>
</evidence>
<accession>A0A1W6JKN9</accession>
<protein>
    <submittedName>
        <fullName evidence="1">Uncharacterized protein</fullName>
    </submittedName>
</protein>
<proteinExistence type="predicted"/>
<organism evidence="1 2">
    <name type="scientific">Lactococcus phage AM4</name>
    <dbReference type="NCBI Taxonomy" id="1965472"/>
    <lineage>
        <taxon>Viruses</taxon>
        <taxon>Duplodnaviria</taxon>
        <taxon>Heunggongvirae</taxon>
        <taxon>Uroviricota</taxon>
        <taxon>Caudoviricetes</taxon>
        <taxon>Audreyjarvisvirus</taxon>
        <taxon>Audreyjarvisvirus AM4</taxon>
    </lineage>
</organism>
<keyword evidence="2" id="KW-1185">Reference proteome</keyword>
<reference evidence="1 2" key="1">
    <citation type="journal article" date="2017" name="Viruses">
        <title>Phage Biodiversity in Artisanal Cheese Wheys Reflects the Complexity of the Fermentation Process.</title>
        <authorList>
            <person name="Mahony J."/>
            <person name="Moscarelli A."/>
            <person name="Kelleher P."/>
            <person name="Lugli G.A."/>
            <person name="Ventura M."/>
            <person name="Settanni L."/>
            <person name="van Sinderen D."/>
        </authorList>
    </citation>
    <scope>NUCLEOTIDE SEQUENCE [LARGE SCALE GENOMIC DNA]</scope>
</reference>
<dbReference type="Proteomes" id="UP000223361">
    <property type="component" value="Segment"/>
</dbReference>
<dbReference type="EMBL" id="KY554771">
    <property type="protein sequence ID" value="ARM66801.1"/>
    <property type="molecule type" value="Genomic_DNA"/>
</dbReference>
<evidence type="ECO:0000313" key="1">
    <source>
        <dbReference type="EMBL" id="ARM66801.1"/>
    </source>
</evidence>